<evidence type="ECO:0000259" key="2">
    <source>
        <dbReference type="Pfam" id="PF12728"/>
    </source>
</evidence>
<evidence type="ECO:0000256" key="1">
    <source>
        <dbReference type="SAM" id="MobiDB-lite"/>
    </source>
</evidence>
<dbReference type="SUPFAM" id="SSF46955">
    <property type="entry name" value="Putative DNA-binding domain"/>
    <property type="match status" value="1"/>
</dbReference>
<keyword evidence="4" id="KW-1185">Reference proteome</keyword>
<sequence>MTRYLVGVDGPAVLVPARVAAILERHGNLTELRVRTRGIDPVAAEVLEDLRSAAMSWRGSAAGTESDTSPEPGTGCEWLSAGEAAGLAGISDSAIRKAIREGRLPAVQVGGRHRINREDLAHFKAARAA</sequence>
<name>A0ABT9NQR4_9ACTN</name>
<comment type="caution">
    <text evidence="3">The sequence shown here is derived from an EMBL/GenBank/DDBJ whole genome shotgun (WGS) entry which is preliminary data.</text>
</comment>
<feature type="region of interest" description="Disordered" evidence="1">
    <location>
        <begin position="57"/>
        <end position="78"/>
    </location>
</feature>
<dbReference type="Proteomes" id="UP001240447">
    <property type="component" value="Unassembled WGS sequence"/>
</dbReference>
<dbReference type="Pfam" id="PF12728">
    <property type="entry name" value="HTH_17"/>
    <property type="match status" value="1"/>
</dbReference>
<feature type="domain" description="Helix-turn-helix" evidence="2">
    <location>
        <begin position="78"/>
        <end position="127"/>
    </location>
</feature>
<evidence type="ECO:0000313" key="4">
    <source>
        <dbReference type="Proteomes" id="UP001240447"/>
    </source>
</evidence>
<dbReference type="InterPro" id="IPR009061">
    <property type="entry name" value="DNA-bd_dom_put_sf"/>
</dbReference>
<dbReference type="RefSeq" id="WP_181641445.1">
    <property type="nucleotide sequence ID" value="NZ_CCXJ01000035.1"/>
</dbReference>
<dbReference type="EMBL" id="JAUSQM010000001">
    <property type="protein sequence ID" value="MDP9822777.1"/>
    <property type="molecule type" value="Genomic_DNA"/>
</dbReference>
<organism evidence="3 4">
    <name type="scientific">Nocardioides massiliensis</name>
    <dbReference type="NCBI Taxonomy" id="1325935"/>
    <lineage>
        <taxon>Bacteria</taxon>
        <taxon>Bacillati</taxon>
        <taxon>Actinomycetota</taxon>
        <taxon>Actinomycetes</taxon>
        <taxon>Propionibacteriales</taxon>
        <taxon>Nocardioidaceae</taxon>
        <taxon>Nocardioides</taxon>
    </lineage>
</organism>
<dbReference type="NCBIfam" id="TIGR01764">
    <property type="entry name" value="excise"/>
    <property type="match status" value="1"/>
</dbReference>
<dbReference type="InterPro" id="IPR010093">
    <property type="entry name" value="SinI_DNA-bd"/>
</dbReference>
<gene>
    <name evidence="3" type="ORF">J2S59_002586</name>
</gene>
<protein>
    <submittedName>
        <fullName evidence="3">Excisionase family DNA binding protein</fullName>
    </submittedName>
</protein>
<dbReference type="InterPro" id="IPR041657">
    <property type="entry name" value="HTH_17"/>
</dbReference>
<proteinExistence type="predicted"/>
<evidence type="ECO:0000313" key="3">
    <source>
        <dbReference type="EMBL" id="MDP9822777.1"/>
    </source>
</evidence>
<reference evidence="3 4" key="1">
    <citation type="submission" date="2023-07" db="EMBL/GenBank/DDBJ databases">
        <title>Sequencing the genomes of 1000 actinobacteria strains.</title>
        <authorList>
            <person name="Klenk H.-P."/>
        </authorList>
    </citation>
    <scope>NUCLEOTIDE SEQUENCE [LARGE SCALE GENOMIC DNA]</scope>
    <source>
        <strain evidence="3 4">GD13</strain>
    </source>
</reference>
<accession>A0ABT9NQR4</accession>